<dbReference type="STRING" id="1191523.MROS_1015"/>
<protein>
    <recommendedName>
        <fullName evidence="7">tRNA (guanine-N(7)-)-methyltransferase</fullName>
        <ecNumber evidence="7">2.1.1.33</ecNumber>
    </recommendedName>
    <alternativeName>
        <fullName evidence="7">tRNA (guanine(46)-N(7))-methyltransferase</fullName>
    </alternativeName>
    <alternativeName>
        <fullName evidence="7">tRNA(m7G46)-methyltransferase</fullName>
    </alternativeName>
</protein>
<gene>
    <name evidence="7" type="primary">trmB</name>
    <name evidence="8" type="ordered locus">MROS_1015</name>
</gene>
<dbReference type="HAMAP" id="MF_01057">
    <property type="entry name" value="tRNA_methyltr_TrmB"/>
    <property type="match status" value="1"/>
</dbReference>
<dbReference type="Proteomes" id="UP000009011">
    <property type="component" value="Chromosome"/>
</dbReference>
<dbReference type="GO" id="GO:0043527">
    <property type="term" value="C:tRNA methyltransferase complex"/>
    <property type="evidence" value="ECO:0007669"/>
    <property type="project" value="TreeGrafter"/>
</dbReference>
<dbReference type="InterPro" id="IPR003358">
    <property type="entry name" value="tRNA_(Gua-N-7)_MeTrfase_Trmb"/>
</dbReference>
<dbReference type="HOGENOM" id="CLU_050910_2_2_10"/>
<dbReference type="PANTHER" id="PTHR23417">
    <property type="entry name" value="3-DEOXY-D-MANNO-OCTULOSONIC-ACID TRANSFERASE/TRNA GUANINE-N 7 - -METHYLTRANSFERASE"/>
    <property type="match status" value="1"/>
</dbReference>
<evidence type="ECO:0000256" key="1">
    <source>
        <dbReference type="ARBA" id="ARBA00000142"/>
    </source>
</evidence>
<dbReference type="KEGG" id="mro:MROS_1015"/>
<evidence type="ECO:0000256" key="2">
    <source>
        <dbReference type="ARBA" id="ARBA00003015"/>
    </source>
</evidence>
<keyword evidence="3 7" id="KW-0489">Methyltransferase</keyword>
<dbReference type="InterPro" id="IPR055361">
    <property type="entry name" value="tRNA_methyltr_TrmB_bact"/>
</dbReference>
<sequence>MPRRKLKKLLEVRTFENVFDAKAENVEEELRRYLNNTERVALELGCGQADYSINLALLRPDKYFIGIDRKAARIWNASKNAEASGVKNAAFLISYIERLDEIFKTMKAEEIWITFPDPYPRRGSMKKRLTHPRFLEVYKKITAPGAIINLKTDDETLYEYTLSVIEEEKLKLIKAAGDLYAEENLSEEEKIRTKYEKMHLAEGKKIKLLRFSLD</sequence>
<keyword evidence="6 7" id="KW-0819">tRNA processing</keyword>
<keyword evidence="9" id="KW-1185">Reference proteome</keyword>
<dbReference type="GO" id="GO:0008176">
    <property type="term" value="F:tRNA (guanine(46)-N7)-methyltransferase activity"/>
    <property type="evidence" value="ECO:0007669"/>
    <property type="project" value="UniProtKB-UniRule"/>
</dbReference>
<evidence type="ECO:0000256" key="3">
    <source>
        <dbReference type="ARBA" id="ARBA00022603"/>
    </source>
</evidence>
<dbReference type="UniPathway" id="UPA00989"/>
<comment type="pathway">
    <text evidence="7">tRNA modification; N(7)-methylguanine-tRNA biosynthesis.</text>
</comment>
<dbReference type="PATRIC" id="fig|1191523.3.peg.1074"/>
<keyword evidence="4 7" id="KW-0808">Transferase</keyword>
<dbReference type="SUPFAM" id="SSF53335">
    <property type="entry name" value="S-adenosyl-L-methionine-dependent methyltransferases"/>
    <property type="match status" value="1"/>
</dbReference>
<dbReference type="EMBL" id="CP003557">
    <property type="protein sequence ID" value="AFN74255.1"/>
    <property type="molecule type" value="Genomic_DNA"/>
</dbReference>
<evidence type="ECO:0000313" key="9">
    <source>
        <dbReference type="Proteomes" id="UP000009011"/>
    </source>
</evidence>
<keyword evidence="5 7" id="KW-0949">S-adenosyl-L-methionine</keyword>
<comment type="catalytic activity">
    <reaction evidence="1 7">
        <text>guanosine(46) in tRNA + S-adenosyl-L-methionine = N(7)-methylguanosine(46) in tRNA + S-adenosyl-L-homocysteine</text>
        <dbReference type="Rhea" id="RHEA:42708"/>
        <dbReference type="Rhea" id="RHEA-COMP:10188"/>
        <dbReference type="Rhea" id="RHEA-COMP:10189"/>
        <dbReference type="ChEBI" id="CHEBI:57856"/>
        <dbReference type="ChEBI" id="CHEBI:59789"/>
        <dbReference type="ChEBI" id="CHEBI:74269"/>
        <dbReference type="ChEBI" id="CHEBI:74480"/>
        <dbReference type="EC" id="2.1.1.33"/>
    </reaction>
</comment>
<feature type="binding site" evidence="7">
    <location>
        <position position="68"/>
    </location>
    <ligand>
        <name>S-adenosyl-L-methionine</name>
        <dbReference type="ChEBI" id="CHEBI:59789"/>
    </ligand>
</feature>
<accession>I6Z525</accession>
<organism evidence="8 9">
    <name type="scientific">Melioribacter roseus (strain DSM 23840 / JCM 17771 / VKM B-2668 / P3M-2)</name>
    <dbReference type="NCBI Taxonomy" id="1191523"/>
    <lineage>
        <taxon>Bacteria</taxon>
        <taxon>Pseudomonadati</taxon>
        <taxon>Ignavibacteriota</taxon>
        <taxon>Ignavibacteria</taxon>
        <taxon>Ignavibacteriales</taxon>
        <taxon>Melioribacteraceae</taxon>
        <taxon>Melioribacter</taxon>
    </lineage>
</organism>
<evidence type="ECO:0000256" key="4">
    <source>
        <dbReference type="ARBA" id="ARBA00022679"/>
    </source>
</evidence>
<dbReference type="PANTHER" id="PTHR23417:SF14">
    <property type="entry name" value="PENTACOTRIPEPTIDE-REPEAT REGION OF PRORP DOMAIN-CONTAINING PROTEIN"/>
    <property type="match status" value="1"/>
</dbReference>
<proteinExistence type="inferred from homology"/>
<dbReference type="Pfam" id="PF02390">
    <property type="entry name" value="Methyltransf_4"/>
    <property type="match status" value="1"/>
</dbReference>
<comment type="function">
    <text evidence="2 7">Catalyzes the formation of N(7)-methylguanine at position 46 (m7G46) in tRNA.</text>
</comment>
<comment type="similarity">
    <text evidence="7">Belongs to the class I-like SAM-binding methyltransferase superfamily. TrmB family.</text>
</comment>
<feature type="binding site" evidence="7">
    <location>
        <position position="117"/>
    </location>
    <ligand>
        <name>S-adenosyl-L-methionine</name>
        <dbReference type="ChEBI" id="CHEBI:59789"/>
    </ligand>
</feature>
<evidence type="ECO:0000256" key="7">
    <source>
        <dbReference type="HAMAP-Rule" id="MF_01057"/>
    </source>
</evidence>
<evidence type="ECO:0000313" key="8">
    <source>
        <dbReference type="EMBL" id="AFN74255.1"/>
    </source>
</evidence>
<evidence type="ECO:0000256" key="6">
    <source>
        <dbReference type="ARBA" id="ARBA00022694"/>
    </source>
</evidence>
<dbReference type="NCBIfam" id="NF001080">
    <property type="entry name" value="PRK00121.2-2"/>
    <property type="match status" value="1"/>
</dbReference>
<feature type="binding site" evidence="7">
    <location>
        <position position="43"/>
    </location>
    <ligand>
        <name>S-adenosyl-L-methionine</name>
        <dbReference type="ChEBI" id="CHEBI:59789"/>
    </ligand>
</feature>
<name>I6Z525_MELRP</name>
<reference evidence="8 9" key="1">
    <citation type="journal article" date="2013" name="PLoS ONE">
        <title>Genomic analysis of Melioribacter roseus, facultatively anaerobic organotrophic bacterium representing a novel deep lineage within Bacteriodetes/Chlorobi group.</title>
        <authorList>
            <person name="Kadnikov V.V."/>
            <person name="Mardanov A.V."/>
            <person name="Podosokorskaya O.A."/>
            <person name="Gavrilov S.N."/>
            <person name="Kublanov I.V."/>
            <person name="Beletsky A.V."/>
            <person name="Bonch-Osmolovskaya E.A."/>
            <person name="Ravin N.V."/>
        </authorList>
    </citation>
    <scope>NUCLEOTIDE SEQUENCE [LARGE SCALE GENOMIC DNA]</scope>
    <source>
        <strain evidence="9">JCM 17771 / P3M-2</strain>
    </source>
</reference>
<dbReference type="OrthoDB" id="9802090at2"/>
<dbReference type="Gene3D" id="3.40.50.150">
    <property type="entry name" value="Vaccinia Virus protein VP39"/>
    <property type="match status" value="1"/>
</dbReference>
<feature type="binding site" evidence="7">
    <location>
        <position position="153"/>
    </location>
    <ligand>
        <name>substrate</name>
    </ligand>
</feature>
<feature type="binding site" evidence="7">
    <location>
        <begin position="193"/>
        <end position="196"/>
    </location>
    <ligand>
        <name>substrate</name>
    </ligand>
</feature>
<dbReference type="EC" id="2.1.1.33" evidence="7"/>
<dbReference type="PROSITE" id="PS51625">
    <property type="entry name" value="SAM_MT_TRMB"/>
    <property type="match status" value="1"/>
</dbReference>
<dbReference type="RefSeq" id="WP_014855691.1">
    <property type="nucleotide sequence ID" value="NC_018178.1"/>
</dbReference>
<dbReference type="eggNOG" id="COG0220">
    <property type="taxonomic scope" value="Bacteria"/>
</dbReference>
<comment type="caution">
    <text evidence="7">Lacks conserved residue(s) required for the propagation of feature annotation.</text>
</comment>
<dbReference type="AlphaFoldDB" id="I6Z525"/>
<dbReference type="InterPro" id="IPR029063">
    <property type="entry name" value="SAM-dependent_MTases_sf"/>
</dbReference>
<evidence type="ECO:0000256" key="5">
    <source>
        <dbReference type="ARBA" id="ARBA00022691"/>
    </source>
</evidence>